<dbReference type="Gene3D" id="2.40.50.1020">
    <property type="entry name" value="LytTr DNA-binding domain"/>
    <property type="match status" value="1"/>
</dbReference>
<accession>A0A327NGH8</accession>
<dbReference type="GO" id="GO:0032993">
    <property type="term" value="C:protein-DNA complex"/>
    <property type="evidence" value="ECO:0007669"/>
    <property type="project" value="TreeGrafter"/>
</dbReference>
<keyword evidence="1 4" id="KW-0238">DNA-binding</keyword>
<keyword evidence="2" id="KW-0597">Phosphoprotein</keyword>
<dbReference type="PROSITE" id="PS50110">
    <property type="entry name" value="RESPONSE_REGULATORY"/>
    <property type="match status" value="1"/>
</dbReference>
<dbReference type="OrthoDB" id="646623at2"/>
<comment type="caution">
    <text evidence="4">The sequence shown here is derived from an EMBL/GenBank/DDBJ whole genome shotgun (WGS) entry which is preliminary data.</text>
</comment>
<dbReference type="InterPro" id="IPR011006">
    <property type="entry name" value="CheY-like_superfamily"/>
</dbReference>
<dbReference type="SMART" id="SM00850">
    <property type="entry name" value="LytTR"/>
    <property type="match status" value="1"/>
</dbReference>
<dbReference type="AlphaFoldDB" id="A0A327NGH8"/>
<name>A0A327NGH8_9BACT</name>
<dbReference type="InterPro" id="IPR039420">
    <property type="entry name" value="WalR-like"/>
</dbReference>
<dbReference type="PANTHER" id="PTHR48111:SF69">
    <property type="entry name" value="RESPONSE REGULATOR RECEIVER"/>
    <property type="match status" value="1"/>
</dbReference>
<keyword evidence="5" id="KW-1185">Reference proteome</keyword>
<dbReference type="GO" id="GO:0005829">
    <property type="term" value="C:cytosol"/>
    <property type="evidence" value="ECO:0007669"/>
    <property type="project" value="TreeGrafter"/>
</dbReference>
<proteinExistence type="predicted"/>
<evidence type="ECO:0000313" key="5">
    <source>
        <dbReference type="Proteomes" id="UP000249016"/>
    </source>
</evidence>
<dbReference type="Gene3D" id="3.40.50.2300">
    <property type="match status" value="1"/>
</dbReference>
<evidence type="ECO:0000313" key="4">
    <source>
        <dbReference type="EMBL" id="RAI73935.1"/>
    </source>
</evidence>
<dbReference type="GO" id="GO:0000976">
    <property type="term" value="F:transcription cis-regulatory region binding"/>
    <property type="evidence" value="ECO:0007669"/>
    <property type="project" value="TreeGrafter"/>
</dbReference>
<evidence type="ECO:0000256" key="2">
    <source>
        <dbReference type="PROSITE-ProRule" id="PRU00169"/>
    </source>
</evidence>
<gene>
    <name evidence="4" type="ORF">HMF3257_05335</name>
</gene>
<dbReference type="InterPro" id="IPR007492">
    <property type="entry name" value="LytTR_DNA-bd_dom"/>
</dbReference>
<dbReference type="GO" id="GO:0000156">
    <property type="term" value="F:phosphorelay response regulator activity"/>
    <property type="evidence" value="ECO:0007669"/>
    <property type="project" value="TreeGrafter"/>
</dbReference>
<evidence type="ECO:0000259" key="3">
    <source>
        <dbReference type="PROSITE" id="PS50110"/>
    </source>
</evidence>
<dbReference type="Proteomes" id="UP000249016">
    <property type="component" value="Unassembled WGS sequence"/>
</dbReference>
<dbReference type="EMBL" id="QLII01000001">
    <property type="protein sequence ID" value="RAI73935.1"/>
    <property type="molecule type" value="Genomic_DNA"/>
</dbReference>
<evidence type="ECO:0000256" key="1">
    <source>
        <dbReference type="ARBA" id="ARBA00023125"/>
    </source>
</evidence>
<feature type="modified residue" description="4-aspartylphosphate" evidence="2">
    <location>
        <position position="60"/>
    </location>
</feature>
<dbReference type="GO" id="GO:0006355">
    <property type="term" value="P:regulation of DNA-templated transcription"/>
    <property type="evidence" value="ECO:0007669"/>
    <property type="project" value="TreeGrafter"/>
</dbReference>
<organism evidence="4 5">
    <name type="scientific">Spirosoma telluris</name>
    <dbReference type="NCBI Taxonomy" id="2183553"/>
    <lineage>
        <taxon>Bacteria</taxon>
        <taxon>Pseudomonadati</taxon>
        <taxon>Bacteroidota</taxon>
        <taxon>Cytophagia</taxon>
        <taxon>Cytophagales</taxon>
        <taxon>Cytophagaceae</taxon>
        <taxon>Spirosoma</taxon>
    </lineage>
</organism>
<dbReference type="SUPFAM" id="SSF52172">
    <property type="entry name" value="CheY-like"/>
    <property type="match status" value="1"/>
</dbReference>
<feature type="domain" description="Response regulatory" evidence="3">
    <location>
        <begin position="2"/>
        <end position="120"/>
    </location>
</feature>
<dbReference type="PANTHER" id="PTHR48111">
    <property type="entry name" value="REGULATOR OF RPOS"/>
    <property type="match status" value="1"/>
</dbReference>
<dbReference type="RefSeq" id="WP_111340807.1">
    <property type="nucleotide sequence ID" value="NZ_QLII01000001.1"/>
</dbReference>
<dbReference type="Pfam" id="PF04397">
    <property type="entry name" value="LytTR"/>
    <property type="match status" value="1"/>
</dbReference>
<protein>
    <submittedName>
        <fullName evidence="4">DNA-binding response regulator</fullName>
    </submittedName>
</protein>
<dbReference type="SMART" id="SM00448">
    <property type="entry name" value="REC"/>
    <property type="match status" value="1"/>
</dbReference>
<reference evidence="4 5" key="1">
    <citation type="submission" date="2018-06" db="EMBL/GenBank/DDBJ databases">
        <title>Spirosoma sp. HMF3257 Genome sequencing and assembly.</title>
        <authorList>
            <person name="Kang H."/>
            <person name="Cha I."/>
            <person name="Kim H."/>
            <person name="Kang J."/>
            <person name="Joh K."/>
        </authorList>
    </citation>
    <scope>NUCLEOTIDE SEQUENCE [LARGE SCALE GENOMIC DNA]</scope>
    <source>
        <strain evidence="4 5">HMF3257</strain>
    </source>
</reference>
<dbReference type="InterPro" id="IPR001789">
    <property type="entry name" value="Sig_transdc_resp-reg_receiver"/>
</dbReference>
<sequence>MTILLIEDEPLIARQLLKLVRELEPGAVIDGPLASVQGICDYFTQNRQTGRPAPDLVISDIQLSDGVSFEAFRQIQLVSPIIFTTAYDEYAIRAFKLNSLDYLLKPIDPEELKAALTKFHRWSRNDTTDFGDQFRNFLSQLTEQSPTNQYKRRFLGHYLRQIISVPQEQVAYFLRNELIYLVTNEGKKLVADYKTLDELDELVDPARFFRVNRQCLVSIDAVAGYRPHDSQKLLVCLKSPNDKLELLVSKEKANLFRQWLEG</sequence>
<dbReference type="Pfam" id="PF00072">
    <property type="entry name" value="Response_reg"/>
    <property type="match status" value="1"/>
</dbReference>